<accession>A0A2P8I4G9</accession>
<dbReference type="RefSeq" id="WP_106618075.1">
    <property type="nucleotide sequence ID" value="NZ_PYAX01000009.1"/>
</dbReference>
<feature type="transmembrane region" description="Helical" evidence="1">
    <location>
        <begin position="59"/>
        <end position="77"/>
    </location>
</feature>
<keyword evidence="1" id="KW-0812">Transmembrane</keyword>
<evidence type="ECO:0000313" key="2">
    <source>
        <dbReference type="EMBL" id="PSL53360.1"/>
    </source>
</evidence>
<feature type="transmembrane region" description="Helical" evidence="1">
    <location>
        <begin position="84"/>
        <end position="101"/>
    </location>
</feature>
<comment type="caution">
    <text evidence="2">The sequence shown here is derived from an EMBL/GenBank/DDBJ whole genome shotgun (WGS) entry which is preliminary data.</text>
</comment>
<keyword evidence="3" id="KW-1185">Reference proteome</keyword>
<dbReference type="InterPro" id="IPR011990">
    <property type="entry name" value="TPR-like_helical_dom_sf"/>
</dbReference>
<organism evidence="2 3">
    <name type="scientific">Saccharothrix carnea</name>
    <dbReference type="NCBI Taxonomy" id="1280637"/>
    <lineage>
        <taxon>Bacteria</taxon>
        <taxon>Bacillati</taxon>
        <taxon>Actinomycetota</taxon>
        <taxon>Actinomycetes</taxon>
        <taxon>Pseudonocardiales</taxon>
        <taxon>Pseudonocardiaceae</taxon>
        <taxon>Saccharothrix</taxon>
    </lineage>
</organism>
<name>A0A2P8I4G9_SACCR</name>
<dbReference type="AlphaFoldDB" id="A0A2P8I4G9"/>
<evidence type="ECO:0000313" key="3">
    <source>
        <dbReference type="Proteomes" id="UP000241118"/>
    </source>
</evidence>
<feature type="transmembrane region" description="Helical" evidence="1">
    <location>
        <begin position="107"/>
        <end position="128"/>
    </location>
</feature>
<dbReference type="Proteomes" id="UP000241118">
    <property type="component" value="Unassembled WGS sequence"/>
</dbReference>
<dbReference type="EMBL" id="PYAX01000009">
    <property type="protein sequence ID" value="PSL53360.1"/>
    <property type="molecule type" value="Genomic_DNA"/>
</dbReference>
<proteinExistence type="predicted"/>
<gene>
    <name evidence="2" type="ORF">B0I31_109150</name>
</gene>
<protein>
    <submittedName>
        <fullName evidence="2">Uncharacterized protein</fullName>
    </submittedName>
</protein>
<reference evidence="2 3" key="1">
    <citation type="submission" date="2018-03" db="EMBL/GenBank/DDBJ databases">
        <title>Genomic Encyclopedia of Type Strains, Phase III (KMG-III): the genomes of soil and plant-associated and newly described type strains.</title>
        <authorList>
            <person name="Whitman W."/>
        </authorList>
    </citation>
    <scope>NUCLEOTIDE SEQUENCE [LARGE SCALE GENOMIC DNA]</scope>
    <source>
        <strain evidence="2 3">CGMCC 4.7097</strain>
    </source>
</reference>
<dbReference type="OrthoDB" id="3657730at2"/>
<keyword evidence="1" id="KW-0472">Membrane</keyword>
<keyword evidence="1" id="KW-1133">Transmembrane helix</keyword>
<sequence length="543" mass="57244">MAVEAAVVQSSEFEAAHPTAAVNPWARPSGPEEHAVWVDPTPTDPILRIPPTPPEPKSTAAAVLLNLTGVGAGYFYLRRRWQAWTAAVLAVVLVVVAFATNAAANPWLWRILAAVWLAILVLDARRIAVQHPPIANRRPVVVGAIAVVAVVGAYIGYGVLGRGAHDDGLAAQGRGDCAAATDRFNAVTGPYELTLSSDVAAADRGLAECADFTRAADSEDQATVVQRYGQFRRDHPDSPLSPFVREKLVETYTTWARGLRDEGRLSDSIKVYRDLLAEDESFAPEVADTYLRLAKKLTSETPVGASAAATALEAIADEFGDTPAAKEVPAAFDALYAAATAPLAAGKPCEVVDVLGFFAELTNDVAAKVAAEATNQYPRVMLDCGLSELRDGQATAAITTLDRFMRTFPQHGSLPQAQSAQIAAEVAIGTGAQVPVPAPLGEGGPITITFYNTVNSEINIKLAGSTAHEFTLPPCTTCPEFHAPGTGDDACDSPVGRPLFAVGLREGTHHVLADFEGSGELAKQFDAGSGGFDLYCLYVESNG</sequence>
<feature type="transmembrane region" description="Helical" evidence="1">
    <location>
        <begin position="140"/>
        <end position="160"/>
    </location>
</feature>
<evidence type="ECO:0000256" key="1">
    <source>
        <dbReference type="SAM" id="Phobius"/>
    </source>
</evidence>
<dbReference type="Gene3D" id="1.25.40.10">
    <property type="entry name" value="Tetratricopeptide repeat domain"/>
    <property type="match status" value="1"/>
</dbReference>